<name>A0A6A6EU61_9PEZI</name>
<sequence>MLLMLRDITQAYTQSKTKLNRLVLAHLPLELKRKYPKGTVLHVVQPLYGLAELGMHWFATYLKHHRDELDIETSSFNSCLLITKDGTDFSIVGMQTNDTLNVGTYGFMGKEEEKLQKAKFKTKPRTVLKTGLSDDFNGCHVKQIDCKNCGLRFCELDLKTAKLFIFVDKSFANNQDLSSQISYVIVLSNESNNNSTESTLTGNIIHYVLASKIYSMVSSFNIGYVLNHTLRTITLRLRLPKILLVLYTDSYSLY</sequence>
<evidence type="ECO:0000313" key="2">
    <source>
        <dbReference type="Proteomes" id="UP000800200"/>
    </source>
</evidence>
<organism evidence="1 2">
    <name type="scientific">Zopfia rhizophila CBS 207.26</name>
    <dbReference type="NCBI Taxonomy" id="1314779"/>
    <lineage>
        <taxon>Eukaryota</taxon>
        <taxon>Fungi</taxon>
        <taxon>Dikarya</taxon>
        <taxon>Ascomycota</taxon>
        <taxon>Pezizomycotina</taxon>
        <taxon>Dothideomycetes</taxon>
        <taxon>Dothideomycetes incertae sedis</taxon>
        <taxon>Zopfiaceae</taxon>
        <taxon>Zopfia</taxon>
    </lineage>
</organism>
<protein>
    <recommendedName>
        <fullName evidence="3">Reverse transcriptase Ty1/copia-type domain-containing protein</fullName>
    </recommendedName>
</protein>
<evidence type="ECO:0008006" key="3">
    <source>
        <dbReference type="Google" id="ProtNLM"/>
    </source>
</evidence>
<evidence type="ECO:0000313" key="1">
    <source>
        <dbReference type="EMBL" id="KAF2194542.1"/>
    </source>
</evidence>
<accession>A0A6A6EU61</accession>
<dbReference type="Proteomes" id="UP000800200">
    <property type="component" value="Unassembled WGS sequence"/>
</dbReference>
<keyword evidence="2" id="KW-1185">Reference proteome</keyword>
<reference evidence="1" key="1">
    <citation type="journal article" date="2020" name="Stud. Mycol.">
        <title>101 Dothideomycetes genomes: a test case for predicting lifestyles and emergence of pathogens.</title>
        <authorList>
            <person name="Haridas S."/>
            <person name="Albert R."/>
            <person name="Binder M."/>
            <person name="Bloem J."/>
            <person name="Labutti K."/>
            <person name="Salamov A."/>
            <person name="Andreopoulos B."/>
            <person name="Baker S."/>
            <person name="Barry K."/>
            <person name="Bills G."/>
            <person name="Bluhm B."/>
            <person name="Cannon C."/>
            <person name="Castanera R."/>
            <person name="Culley D."/>
            <person name="Daum C."/>
            <person name="Ezra D."/>
            <person name="Gonzalez J."/>
            <person name="Henrissat B."/>
            <person name="Kuo A."/>
            <person name="Liang C."/>
            <person name="Lipzen A."/>
            <person name="Lutzoni F."/>
            <person name="Magnuson J."/>
            <person name="Mondo S."/>
            <person name="Nolan M."/>
            <person name="Ohm R."/>
            <person name="Pangilinan J."/>
            <person name="Park H.-J."/>
            <person name="Ramirez L."/>
            <person name="Alfaro M."/>
            <person name="Sun H."/>
            <person name="Tritt A."/>
            <person name="Yoshinaga Y."/>
            <person name="Zwiers L.-H."/>
            <person name="Turgeon B."/>
            <person name="Goodwin S."/>
            <person name="Spatafora J."/>
            <person name="Crous P."/>
            <person name="Grigoriev I."/>
        </authorList>
    </citation>
    <scope>NUCLEOTIDE SEQUENCE</scope>
    <source>
        <strain evidence="1">CBS 207.26</strain>
    </source>
</reference>
<proteinExistence type="predicted"/>
<dbReference type="EMBL" id="ML994611">
    <property type="protein sequence ID" value="KAF2194542.1"/>
    <property type="molecule type" value="Genomic_DNA"/>
</dbReference>
<dbReference type="OrthoDB" id="3792093at2759"/>
<dbReference type="AlphaFoldDB" id="A0A6A6EU61"/>
<gene>
    <name evidence="1" type="ORF">K469DRAFT_725852</name>
</gene>